<dbReference type="NCBIfam" id="TIGR00967">
    <property type="entry name" value="3a0501s007"/>
    <property type="match status" value="1"/>
</dbReference>
<keyword evidence="3 12" id="KW-0813">Transport</keyword>
<keyword evidence="5 12" id="KW-0653">Protein transport</keyword>
<dbReference type="GO" id="GO:0006605">
    <property type="term" value="P:protein targeting"/>
    <property type="evidence" value="ECO:0007669"/>
    <property type="project" value="UniProtKB-UniRule"/>
</dbReference>
<comment type="subcellular location">
    <subcellularLocation>
        <location evidence="1">Cell inner membrane</location>
        <topology evidence="1">Multi-pass membrane protein</topology>
    </subcellularLocation>
    <subcellularLocation>
        <location evidence="12">Cell membrane</location>
        <topology evidence="12">Multi-pass membrane protein</topology>
    </subcellularLocation>
    <subcellularLocation>
        <location evidence="14">Membrane</location>
        <topology evidence="14">Multi-pass membrane protein</topology>
    </subcellularLocation>
</comment>
<feature type="transmembrane region" description="Helical" evidence="12">
    <location>
        <begin position="363"/>
        <end position="381"/>
    </location>
</feature>
<evidence type="ECO:0000256" key="14">
    <source>
        <dbReference type="RuleBase" id="RU003484"/>
    </source>
</evidence>
<dbReference type="EMBL" id="LGGH01000071">
    <property type="protein sequence ID" value="KUK67763.1"/>
    <property type="molecule type" value="Genomic_DNA"/>
</dbReference>
<feature type="transmembrane region" description="Helical" evidence="12">
    <location>
        <begin position="387"/>
        <end position="408"/>
    </location>
</feature>
<evidence type="ECO:0000256" key="3">
    <source>
        <dbReference type="ARBA" id="ARBA00022448"/>
    </source>
</evidence>
<dbReference type="Gene3D" id="1.10.3370.10">
    <property type="entry name" value="SecY subunit domain"/>
    <property type="match status" value="1"/>
</dbReference>
<feature type="transmembrane region" description="Helical" evidence="12">
    <location>
        <begin position="18"/>
        <end position="36"/>
    </location>
</feature>
<name>A0A101I6B5_9BACT</name>
<feature type="transmembrane region" description="Helical" evidence="12">
    <location>
        <begin position="151"/>
        <end position="171"/>
    </location>
</feature>
<evidence type="ECO:0000313" key="17">
    <source>
        <dbReference type="EMBL" id="KUK67763.1"/>
    </source>
</evidence>
<dbReference type="Proteomes" id="UP000055014">
    <property type="component" value="Unassembled WGS sequence"/>
</dbReference>
<feature type="transmembrane region" description="Helical" evidence="12">
    <location>
        <begin position="121"/>
        <end position="139"/>
    </location>
</feature>
<dbReference type="Pfam" id="PF00344">
    <property type="entry name" value="SecY"/>
    <property type="match status" value="1"/>
</dbReference>
<feature type="transmembrane region" description="Helical" evidence="12">
    <location>
        <begin position="183"/>
        <end position="204"/>
    </location>
</feature>
<evidence type="ECO:0000256" key="5">
    <source>
        <dbReference type="ARBA" id="ARBA00022927"/>
    </source>
</evidence>
<evidence type="ECO:0000313" key="20">
    <source>
        <dbReference type="Proteomes" id="UP000055014"/>
    </source>
</evidence>
<comment type="caution">
    <text evidence="12">Lacks conserved residue(s) required for the propagation of feature annotation.</text>
</comment>
<feature type="transmembrane region" description="Helical" evidence="12">
    <location>
        <begin position="266"/>
        <end position="286"/>
    </location>
</feature>
<dbReference type="EMBL" id="DQBS01000118">
    <property type="protein sequence ID" value="HCO69913.1"/>
    <property type="molecule type" value="Genomic_DNA"/>
</dbReference>
<dbReference type="Proteomes" id="UP000054260">
    <property type="component" value="Unassembled WGS sequence"/>
</dbReference>
<dbReference type="PROSITE" id="PS00756">
    <property type="entry name" value="SECY_2"/>
    <property type="match status" value="1"/>
</dbReference>
<evidence type="ECO:0000256" key="6">
    <source>
        <dbReference type="ARBA" id="ARBA00022989"/>
    </source>
</evidence>
<reference evidence="16 21" key="3">
    <citation type="journal article" date="2018" name="Nat. Biotechnol.">
        <title>A standardized bacterial taxonomy based on genome phylogeny substantially revises the tree of life.</title>
        <authorList>
            <person name="Parks D.H."/>
            <person name="Chuvochina M."/>
            <person name="Waite D.W."/>
            <person name="Rinke C."/>
            <person name="Skarshewski A."/>
            <person name="Chaumeil P.A."/>
            <person name="Hugenholtz P."/>
        </authorList>
    </citation>
    <scope>NUCLEOTIDE SEQUENCE [LARGE SCALE GENOMIC DNA]</scope>
    <source>
        <strain evidence="16">UBA9905</strain>
    </source>
</reference>
<evidence type="ECO:0000256" key="13">
    <source>
        <dbReference type="RuleBase" id="RU000537"/>
    </source>
</evidence>
<dbReference type="FunFam" id="1.10.3370.10:FF:000001">
    <property type="entry name" value="Preprotein translocase subunit SecY"/>
    <property type="match status" value="1"/>
</dbReference>
<comment type="caution">
    <text evidence="18">The sequence shown here is derived from an EMBL/GenBank/DDBJ whole genome shotgun (WGS) entry which is preliminary data.</text>
</comment>
<evidence type="ECO:0000256" key="15">
    <source>
        <dbReference type="RuleBase" id="RU004349"/>
    </source>
</evidence>
<gene>
    <name evidence="12" type="primary">secY</name>
    <name evidence="16" type="ORF">DIT26_04910</name>
    <name evidence="17" type="ORF">XD86_0614</name>
    <name evidence="18" type="ORF">XE02_1013</name>
</gene>
<keyword evidence="6 12" id="KW-1133">Transmembrane helix</keyword>
<dbReference type="PRINTS" id="PR00303">
    <property type="entry name" value="SECYTRNLCASE"/>
</dbReference>
<dbReference type="SUPFAM" id="SSF103491">
    <property type="entry name" value="Preprotein translocase SecY subunit"/>
    <property type="match status" value="1"/>
</dbReference>
<dbReference type="InterPro" id="IPR023201">
    <property type="entry name" value="SecY_dom_sf"/>
</dbReference>
<dbReference type="InterPro" id="IPR002208">
    <property type="entry name" value="SecY/SEC61-alpha"/>
</dbReference>
<keyword evidence="4 12" id="KW-0812">Transmembrane</keyword>
<reference evidence="18" key="1">
    <citation type="journal article" date="2015" name="MBio">
        <title>Genome-resolved metagenomic analysis reveals roles for candidate phyla and other microbial community members in biogeochemical transformations in oil reservoirs.</title>
        <authorList>
            <person name="Hu P."/>
            <person name="Tom L."/>
            <person name="Singh A."/>
            <person name="Thomas B.C."/>
            <person name="Baker B.J."/>
            <person name="Piceno Y.M."/>
            <person name="Andersen G.L."/>
            <person name="Banfield J.F."/>
        </authorList>
    </citation>
    <scope>NUCLEOTIDE SEQUENCE [LARGE SCALE GENOMIC DNA]</scope>
    <source>
        <strain evidence="17">46_47</strain>
        <strain evidence="18">46_70</strain>
    </source>
</reference>
<reference evidence="19 20" key="2">
    <citation type="journal article" date="2015" name="MBio">
        <title>Genome-Resolved Metagenomic Analysis Reveals Roles for Candidate Phyla and Other Microbial Community Members in Biogeochemical Transformations in Oil Reservoirs.</title>
        <authorList>
            <person name="Hu P."/>
            <person name="Tom L."/>
            <person name="Singh A."/>
            <person name="Thomas B.C."/>
            <person name="Baker B.J."/>
            <person name="Piceno Y.M."/>
            <person name="Andersen G.L."/>
            <person name="Banfield J.F."/>
        </authorList>
    </citation>
    <scope>NUCLEOTIDE SEQUENCE [LARGE SCALE GENOMIC DNA]</scope>
</reference>
<dbReference type="PIRSF" id="PIRSF004557">
    <property type="entry name" value="SecY"/>
    <property type="match status" value="1"/>
</dbReference>
<comment type="subunit">
    <text evidence="11 12">Component of the Sec protein translocase complex. Heterotrimer consisting of SecY, SecE and SecG subunits. The heterotrimers can form oligomers, although 1 heterotrimer is thought to be able to translocate proteins. Interacts with the ribosome. Interacts with SecDF, and other proteins may be involved. Interacts with SecA.</text>
</comment>
<dbReference type="GO" id="GO:0043952">
    <property type="term" value="P:protein transport by the Sec complex"/>
    <property type="evidence" value="ECO:0007669"/>
    <property type="project" value="UniProtKB-UniRule"/>
</dbReference>
<feature type="transmembrane region" description="Helical" evidence="12">
    <location>
        <begin position="306"/>
        <end position="327"/>
    </location>
</feature>
<protein>
    <recommendedName>
        <fullName evidence="9 12">Protein translocase subunit SecY</fullName>
    </recommendedName>
</protein>
<evidence type="ECO:0000313" key="19">
    <source>
        <dbReference type="Proteomes" id="UP000054260"/>
    </source>
</evidence>
<dbReference type="HAMAP" id="MF_01465">
    <property type="entry name" value="SecY"/>
    <property type="match status" value="1"/>
</dbReference>
<evidence type="ECO:0000313" key="16">
    <source>
        <dbReference type="EMBL" id="HCO69913.1"/>
    </source>
</evidence>
<evidence type="ECO:0000313" key="18">
    <source>
        <dbReference type="EMBL" id="KUK89465.1"/>
    </source>
</evidence>
<evidence type="ECO:0000256" key="4">
    <source>
        <dbReference type="ARBA" id="ARBA00022692"/>
    </source>
</evidence>
<feature type="transmembrane region" description="Helical" evidence="12">
    <location>
        <begin position="210"/>
        <end position="229"/>
    </location>
</feature>
<evidence type="ECO:0000256" key="8">
    <source>
        <dbReference type="ARBA" id="ARBA00023136"/>
    </source>
</evidence>
<dbReference type="PATRIC" id="fig|1236046.5.peg.805"/>
<dbReference type="PANTHER" id="PTHR10906">
    <property type="entry name" value="SECY/SEC61-ALPHA FAMILY MEMBER"/>
    <property type="match status" value="1"/>
</dbReference>
<dbReference type="GO" id="GO:0005886">
    <property type="term" value="C:plasma membrane"/>
    <property type="evidence" value="ECO:0007669"/>
    <property type="project" value="UniProtKB-SubCell"/>
</dbReference>
<proteinExistence type="inferred from homology"/>
<dbReference type="AlphaFoldDB" id="A0A101I6B5"/>
<comment type="function">
    <text evidence="10 12 13">The central subunit of the protein translocation channel SecYEG. Consists of two halves formed by TMs 1-5 and 6-10. These two domains form a lateral gate at the front which open onto the bilayer between TMs 2 and 7, and are clamped together by SecE at the back. The channel is closed by both a pore ring composed of hydrophobic SecY resides and a short helix (helix 2A) on the extracellular side of the membrane which forms a plug. The plug probably moves laterally to allow the channel to open. The ring and the pore may move independently.</text>
</comment>
<keyword evidence="8 12" id="KW-0472">Membrane</keyword>
<dbReference type="InterPro" id="IPR026593">
    <property type="entry name" value="SecY"/>
</dbReference>
<evidence type="ECO:0000256" key="11">
    <source>
        <dbReference type="ARBA" id="ARBA00063838"/>
    </source>
</evidence>
<evidence type="ECO:0000313" key="21">
    <source>
        <dbReference type="Proteomes" id="UP000264215"/>
    </source>
</evidence>
<keyword evidence="12" id="KW-1003">Cell membrane</keyword>
<dbReference type="PROSITE" id="PS00755">
    <property type="entry name" value="SECY_1"/>
    <property type="match status" value="1"/>
</dbReference>
<organism evidence="18 20">
    <name type="scientific">Mesotoga infera</name>
    <dbReference type="NCBI Taxonomy" id="1236046"/>
    <lineage>
        <taxon>Bacteria</taxon>
        <taxon>Thermotogati</taxon>
        <taxon>Thermotogota</taxon>
        <taxon>Thermotogae</taxon>
        <taxon>Kosmotogales</taxon>
        <taxon>Kosmotogaceae</taxon>
        <taxon>Mesotoga</taxon>
    </lineage>
</organism>
<comment type="similarity">
    <text evidence="2 12 15">Belongs to the SecY/SEC61-alpha family.</text>
</comment>
<keyword evidence="7 12" id="KW-0811">Translocation</keyword>
<evidence type="ECO:0000256" key="12">
    <source>
        <dbReference type="HAMAP-Rule" id="MF_01465"/>
    </source>
</evidence>
<dbReference type="Proteomes" id="UP000264215">
    <property type="component" value="Unassembled WGS sequence"/>
</dbReference>
<dbReference type="GO" id="GO:0065002">
    <property type="term" value="P:intracellular protein transmembrane transport"/>
    <property type="evidence" value="ECO:0007669"/>
    <property type="project" value="UniProtKB-UniRule"/>
</dbReference>
<evidence type="ECO:0000256" key="1">
    <source>
        <dbReference type="ARBA" id="ARBA00004429"/>
    </source>
</evidence>
<dbReference type="InterPro" id="IPR030659">
    <property type="entry name" value="SecY_CS"/>
</dbReference>
<evidence type="ECO:0000256" key="2">
    <source>
        <dbReference type="ARBA" id="ARBA00005751"/>
    </source>
</evidence>
<evidence type="ECO:0000256" key="10">
    <source>
        <dbReference type="ARBA" id="ARBA00057692"/>
    </source>
</evidence>
<evidence type="ECO:0000256" key="9">
    <source>
        <dbReference type="ARBA" id="ARBA00039733"/>
    </source>
</evidence>
<dbReference type="EMBL" id="LGGW01000088">
    <property type="protein sequence ID" value="KUK89465.1"/>
    <property type="molecule type" value="Genomic_DNA"/>
</dbReference>
<accession>A0A101I6B5</accession>
<sequence length="433" mass="47469">MWNALKNAFKIPELRDRILFTFLALAIFRLGVYIPIPGINIQAWSAYFGTLSEGGAGGFIGFFDVFTGGAVQQFSIFLMSVTPYINAQIMLQLLTAVVPSLKEMLKEGEEGKKKYARYTRMLTVGLASLQGFLISFGLSSNTAIMAVPSRILFVLLATSTLIGGTMFLLWLGERITEKGIGNGISVLIFGGIVARYPASIMQIVVALSPIQWAILLAIALFTVIAVIYVQMGERRIEVQYARRVTGRRVYGGVSTHIPIKVNQGGVIPIIFSSAIMMLPQFIATAFPEGSGGRNVMQTLFAQTSPVYILLYGGMVFFFTFFYSSLVFDVREVSDNIRNYGGYIPGIRPGFSTQQYIQRVLNRVVFMGAVFLVVIALLPLVIGGIFSIGGLAIGGTSTLIAVGVAIDILQQMETHLMVRHYEGFVKKGKLRGRR</sequence>
<evidence type="ECO:0000256" key="7">
    <source>
        <dbReference type="ARBA" id="ARBA00023010"/>
    </source>
</evidence>